<dbReference type="InterPro" id="IPR003188">
    <property type="entry name" value="PTS_IIA_lac/cel"/>
</dbReference>
<dbReference type="Pfam" id="PF02255">
    <property type="entry name" value="PTS_IIA"/>
    <property type="match status" value="1"/>
</dbReference>
<dbReference type="PROSITE" id="PS51095">
    <property type="entry name" value="PTS_EIIA_TYPE_3"/>
    <property type="match status" value="1"/>
</dbReference>
<dbReference type="Gene3D" id="1.20.58.80">
    <property type="entry name" value="Phosphotransferase system, lactose/cellobiose-type IIA subunit"/>
    <property type="match status" value="1"/>
</dbReference>
<gene>
    <name evidence="6" type="ORF">A8806_10754</name>
</gene>
<dbReference type="AlphaFoldDB" id="A0A2Y9BGU6"/>
<dbReference type="EMBL" id="QGDL01000007">
    <property type="protein sequence ID" value="PWJ28906.1"/>
    <property type="molecule type" value="Genomic_DNA"/>
</dbReference>
<dbReference type="PANTHER" id="PTHR34382:SF7">
    <property type="entry name" value="PTS SYSTEM N,N'-DIACETYLCHITOBIOSE-SPECIFIC EIIA COMPONENT"/>
    <property type="match status" value="1"/>
</dbReference>
<name>A0A2Y9BGU6_9FIRM</name>
<evidence type="ECO:0000256" key="1">
    <source>
        <dbReference type="ARBA" id="ARBA00022448"/>
    </source>
</evidence>
<evidence type="ECO:0000256" key="2">
    <source>
        <dbReference type="ARBA" id="ARBA00022597"/>
    </source>
</evidence>
<keyword evidence="1" id="KW-0813">Transport</keyword>
<keyword evidence="4" id="KW-0598">Phosphotransferase system</keyword>
<evidence type="ECO:0000256" key="5">
    <source>
        <dbReference type="PROSITE-ProRule" id="PRU00418"/>
    </source>
</evidence>
<evidence type="ECO:0000256" key="3">
    <source>
        <dbReference type="ARBA" id="ARBA00022679"/>
    </source>
</evidence>
<comment type="caution">
    <text evidence="6">The sequence shown here is derived from an EMBL/GenBank/DDBJ whole genome shotgun (WGS) entry which is preliminary data.</text>
</comment>
<dbReference type="GO" id="GO:0016740">
    <property type="term" value="F:transferase activity"/>
    <property type="evidence" value="ECO:0007669"/>
    <property type="project" value="UniProtKB-KW"/>
</dbReference>
<dbReference type="PANTHER" id="PTHR34382">
    <property type="entry name" value="PTS SYSTEM N,N'-DIACETYLCHITOBIOSE-SPECIFIC EIIA COMPONENT"/>
    <property type="match status" value="1"/>
</dbReference>
<feature type="modified residue" description="Phosphohistidine; by HPr" evidence="5">
    <location>
        <position position="87"/>
    </location>
</feature>
<proteinExistence type="predicted"/>
<dbReference type="SUPFAM" id="SSF46973">
    <property type="entry name" value="Enzyme IIa from lactose specific PTS, IIa-lac"/>
    <property type="match status" value="1"/>
</dbReference>
<evidence type="ECO:0000313" key="7">
    <source>
        <dbReference type="Proteomes" id="UP000245845"/>
    </source>
</evidence>
<sequence length="114" mass="13255">MEKQNSLETGLETFEDNVMALITNGGSAKSEYVKAIQYSREGKFEKANEIYENATKMYDQAHSVHFSMIGMENMVPRNQMESLLLIHAEDQLNSAETFKILYEEFKELYKMIRN</sequence>
<keyword evidence="7" id="KW-1185">Reference proteome</keyword>
<organism evidence="6 7">
    <name type="scientific">Faecalicatena orotica</name>
    <dbReference type="NCBI Taxonomy" id="1544"/>
    <lineage>
        <taxon>Bacteria</taxon>
        <taxon>Bacillati</taxon>
        <taxon>Bacillota</taxon>
        <taxon>Clostridia</taxon>
        <taxon>Lachnospirales</taxon>
        <taxon>Lachnospiraceae</taxon>
        <taxon>Faecalicatena</taxon>
    </lineage>
</organism>
<dbReference type="Proteomes" id="UP000245845">
    <property type="component" value="Unassembled WGS sequence"/>
</dbReference>
<evidence type="ECO:0000313" key="6">
    <source>
        <dbReference type="EMBL" id="PWJ28906.1"/>
    </source>
</evidence>
<dbReference type="OrthoDB" id="389577at2"/>
<dbReference type="GO" id="GO:0009401">
    <property type="term" value="P:phosphoenolpyruvate-dependent sugar phosphotransferase system"/>
    <property type="evidence" value="ECO:0007669"/>
    <property type="project" value="UniProtKB-KW"/>
</dbReference>
<accession>A0A2Y9BGU6</accession>
<reference evidence="6 7" key="1">
    <citation type="submission" date="2018-05" db="EMBL/GenBank/DDBJ databases">
        <title>The Hungate 1000. A catalogue of reference genomes from the rumen microbiome.</title>
        <authorList>
            <person name="Kelly W."/>
        </authorList>
    </citation>
    <scope>NUCLEOTIDE SEQUENCE [LARGE SCALE GENOMIC DNA]</scope>
    <source>
        <strain evidence="6 7">NLAE-zl-C242</strain>
    </source>
</reference>
<keyword evidence="2" id="KW-0762">Sugar transport</keyword>
<protein>
    <submittedName>
        <fullName evidence="6">PTS system cellobiose-specific IIA component</fullName>
    </submittedName>
</protein>
<dbReference type="RefSeq" id="WP_109731453.1">
    <property type="nucleotide sequence ID" value="NZ_BAAACK010000011.1"/>
</dbReference>
<evidence type="ECO:0000256" key="4">
    <source>
        <dbReference type="ARBA" id="ARBA00022683"/>
    </source>
</evidence>
<keyword evidence="3" id="KW-0808">Transferase</keyword>
<dbReference type="InterPro" id="IPR036542">
    <property type="entry name" value="PTS_IIA_lac/cel_sf"/>
</dbReference>